<keyword evidence="5" id="KW-0547">Nucleotide-binding</keyword>
<dbReference type="GO" id="GO:0005524">
    <property type="term" value="F:ATP binding"/>
    <property type="evidence" value="ECO:0007669"/>
    <property type="project" value="UniProtKB-KW"/>
</dbReference>
<evidence type="ECO:0000256" key="7">
    <source>
        <dbReference type="ARBA" id="ARBA00022840"/>
    </source>
</evidence>
<keyword evidence="4" id="KW-0808">Transferase</keyword>
<dbReference type="InterPro" id="IPR003594">
    <property type="entry name" value="HATPase_dom"/>
</dbReference>
<dbReference type="InterPro" id="IPR025847">
    <property type="entry name" value="MEDS_domain"/>
</dbReference>
<dbReference type="Gene3D" id="1.10.287.130">
    <property type="match status" value="1"/>
</dbReference>
<dbReference type="PANTHER" id="PTHR43065:SF34">
    <property type="entry name" value="SPORULATION KINASE A"/>
    <property type="match status" value="1"/>
</dbReference>
<dbReference type="EMBL" id="BAUT01000032">
    <property type="protein sequence ID" value="GAE26804.1"/>
    <property type="molecule type" value="Genomic_DNA"/>
</dbReference>
<evidence type="ECO:0000259" key="9">
    <source>
        <dbReference type="PROSITE" id="PS50109"/>
    </source>
</evidence>
<organism evidence="10 11">
    <name type="scientific">Halalkalibacter wakoensis JCM 9140</name>
    <dbReference type="NCBI Taxonomy" id="1236970"/>
    <lineage>
        <taxon>Bacteria</taxon>
        <taxon>Bacillati</taxon>
        <taxon>Bacillota</taxon>
        <taxon>Bacilli</taxon>
        <taxon>Bacillales</taxon>
        <taxon>Bacillaceae</taxon>
        <taxon>Halalkalibacter</taxon>
    </lineage>
</organism>
<evidence type="ECO:0000256" key="3">
    <source>
        <dbReference type="ARBA" id="ARBA00022553"/>
    </source>
</evidence>
<dbReference type="PROSITE" id="PS50109">
    <property type="entry name" value="HIS_KIN"/>
    <property type="match status" value="1"/>
</dbReference>
<name>W4Q600_9BACI</name>
<dbReference type="RefSeq" id="WP_052002249.1">
    <property type="nucleotide sequence ID" value="NZ_BAUT01000032.1"/>
</dbReference>
<feature type="domain" description="Histidine kinase" evidence="9">
    <location>
        <begin position="362"/>
        <end position="566"/>
    </location>
</feature>
<dbReference type="SUPFAM" id="SSF55874">
    <property type="entry name" value="ATPase domain of HSP90 chaperone/DNA topoisomerase II/histidine kinase"/>
    <property type="match status" value="1"/>
</dbReference>
<evidence type="ECO:0000313" key="11">
    <source>
        <dbReference type="Proteomes" id="UP000018890"/>
    </source>
</evidence>
<accession>W4Q600</accession>
<evidence type="ECO:0000256" key="2">
    <source>
        <dbReference type="ARBA" id="ARBA00012438"/>
    </source>
</evidence>
<dbReference type="Pfam" id="PF00512">
    <property type="entry name" value="HisKA"/>
    <property type="match status" value="1"/>
</dbReference>
<dbReference type="Pfam" id="PF02518">
    <property type="entry name" value="HATPase_c"/>
    <property type="match status" value="1"/>
</dbReference>
<keyword evidence="3" id="KW-0597">Phosphoprotein</keyword>
<dbReference type="SUPFAM" id="SSF47384">
    <property type="entry name" value="Homodimeric domain of signal transducing histidine kinase"/>
    <property type="match status" value="1"/>
</dbReference>
<dbReference type="InterPro" id="IPR005467">
    <property type="entry name" value="His_kinase_dom"/>
</dbReference>
<comment type="catalytic activity">
    <reaction evidence="1">
        <text>ATP + protein L-histidine = ADP + protein N-phospho-L-histidine.</text>
        <dbReference type="EC" id="2.7.13.3"/>
    </reaction>
</comment>
<dbReference type="InterPro" id="IPR004358">
    <property type="entry name" value="Sig_transdc_His_kin-like_C"/>
</dbReference>
<dbReference type="PRINTS" id="PR00344">
    <property type="entry name" value="BCTRLSENSOR"/>
</dbReference>
<dbReference type="CDD" id="cd00082">
    <property type="entry name" value="HisKA"/>
    <property type="match status" value="1"/>
</dbReference>
<keyword evidence="11" id="KW-1185">Reference proteome</keyword>
<reference evidence="10" key="1">
    <citation type="journal article" date="2014" name="Genome Announc.">
        <title>Draft Genome Sequences of Three Alkaliphilic Bacillus Strains, Bacillus wakoensis JCM 9140T, Bacillus akibai JCM 9157T, and Bacillus hemicellulosilyticus JCM 9152T.</title>
        <authorList>
            <person name="Yuki M."/>
            <person name="Oshima K."/>
            <person name="Suda W."/>
            <person name="Oshida Y."/>
            <person name="Kitamura K."/>
            <person name="Iida T."/>
            <person name="Hattori M."/>
            <person name="Ohkuma M."/>
        </authorList>
    </citation>
    <scope>NUCLEOTIDE SEQUENCE [LARGE SCALE GENOMIC DNA]</scope>
    <source>
        <strain evidence="10">JCM 9140</strain>
    </source>
</reference>
<dbReference type="InterPro" id="IPR003661">
    <property type="entry name" value="HisK_dim/P_dom"/>
</dbReference>
<dbReference type="CDD" id="cd00075">
    <property type="entry name" value="HATPase"/>
    <property type="match status" value="1"/>
</dbReference>
<dbReference type="GO" id="GO:0000155">
    <property type="term" value="F:phosphorelay sensor kinase activity"/>
    <property type="evidence" value="ECO:0007669"/>
    <property type="project" value="InterPro"/>
</dbReference>
<dbReference type="OrthoDB" id="9815750at2"/>
<dbReference type="Proteomes" id="UP000018890">
    <property type="component" value="Unassembled WGS sequence"/>
</dbReference>
<keyword evidence="7" id="KW-0067">ATP-binding</keyword>
<evidence type="ECO:0000256" key="5">
    <source>
        <dbReference type="ARBA" id="ARBA00022741"/>
    </source>
</evidence>
<dbReference type="InterPro" id="IPR036097">
    <property type="entry name" value="HisK_dim/P_sf"/>
</dbReference>
<dbReference type="SMART" id="SM00388">
    <property type="entry name" value="HisKA"/>
    <property type="match status" value="1"/>
</dbReference>
<evidence type="ECO:0000256" key="4">
    <source>
        <dbReference type="ARBA" id="ARBA00022679"/>
    </source>
</evidence>
<dbReference type="EC" id="2.7.13.3" evidence="2"/>
<sequence length="571" mass="66001">MILKNSEDFTEDVWQQMDAGSHILYIFNEKDKYIENAISFIMNGLLKNEVILFVETKETFDQVLDQLKARDDHSIDYQKLLFVDSAETYLVGDQFHLEKTGSLIDMLNPYLDEGFSLRTWGHVLLTDDVCTVDRLRIYEHNSDQFIQKNNLVSVCAYNGLTLPAYLQNELMRIHTHFMTDREFITSPLYDKSFLEIPSIEKNEQLRKFAKENKEHRDQTNRLENEKRISEVITESQQNFQTVIEQLPYPMIIRRGTTILFINNKAREQFLNNVQKNTNYNDHLLLFFEKYDRDPVGKKQYQTHEFPLSNEKKKYYIVNSIELLYEGESSTLHSFIDISQEKENERLLIRTEKLNTAGELAAGIAHEIRNPLTAIKGFFQMIKQEGHANNFYYSVIDSELSRVEQITSELLALAKPHSENRQDLNMVQLMEEVTLLLTSEANNKSIEMTLQATKKEIYISCEETKIKQVFINLVKNAIEAMENGGQIQIKISEMDGNIVVQLIDQGFGMPKEVLEKIGEPFYTTKEKGTGIGLMVCFQIIEGHEGTIQVDSESGVGTTFTIALPLSKRPFPS</sequence>
<protein>
    <recommendedName>
        <fullName evidence="2">histidine kinase</fullName>
        <ecNumber evidence="2">2.7.13.3</ecNumber>
    </recommendedName>
</protein>
<proteinExistence type="predicted"/>
<evidence type="ECO:0000256" key="6">
    <source>
        <dbReference type="ARBA" id="ARBA00022777"/>
    </source>
</evidence>
<comment type="caution">
    <text evidence="10">The sequence shown here is derived from an EMBL/GenBank/DDBJ whole genome shotgun (WGS) entry which is preliminary data.</text>
</comment>
<keyword evidence="6 10" id="KW-0418">Kinase</keyword>
<evidence type="ECO:0000256" key="8">
    <source>
        <dbReference type="ARBA" id="ARBA00023012"/>
    </source>
</evidence>
<dbReference type="AlphaFoldDB" id="W4Q600"/>
<dbReference type="STRING" id="1236970.JCM9140_2906"/>
<dbReference type="Gene3D" id="3.30.565.10">
    <property type="entry name" value="Histidine kinase-like ATPase, C-terminal domain"/>
    <property type="match status" value="1"/>
</dbReference>
<dbReference type="InterPro" id="IPR036890">
    <property type="entry name" value="HATPase_C_sf"/>
</dbReference>
<dbReference type="SMART" id="SM00387">
    <property type="entry name" value="HATPase_c"/>
    <property type="match status" value="1"/>
</dbReference>
<dbReference type="PANTHER" id="PTHR43065">
    <property type="entry name" value="SENSOR HISTIDINE KINASE"/>
    <property type="match status" value="1"/>
</dbReference>
<evidence type="ECO:0000313" key="10">
    <source>
        <dbReference type="EMBL" id="GAE26804.1"/>
    </source>
</evidence>
<dbReference type="Pfam" id="PF14417">
    <property type="entry name" value="MEDS"/>
    <property type="match status" value="1"/>
</dbReference>
<evidence type="ECO:0000256" key="1">
    <source>
        <dbReference type="ARBA" id="ARBA00000085"/>
    </source>
</evidence>
<keyword evidence="8" id="KW-0902">Two-component regulatory system</keyword>
<gene>
    <name evidence="10" type="ORF">JCM9140_2906</name>
</gene>